<dbReference type="AlphaFoldDB" id="A0A2S8FRZ1"/>
<evidence type="ECO:0000313" key="4">
    <source>
        <dbReference type="Proteomes" id="UP000238322"/>
    </source>
</evidence>
<keyword evidence="2" id="KW-0812">Transmembrane</keyword>
<accession>A0A2S8FRZ1</accession>
<organism evidence="3 4">
    <name type="scientific">Blastopirellula marina</name>
    <dbReference type="NCBI Taxonomy" id="124"/>
    <lineage>
        <taxon>Bacteria</taxon>
        <taxon>Pseudomonadati</taxon>
        <taxon>Planctomycetota</taxon>
        <taxon>Planctomycetia</taxon>
        <taxon>Pirellulales</taxon>
        <taxon>Pirellulaceae</taxon>
        <taxon>Blastopirellula</taxon>
    </lineage>
</organism>
<sequence length="268" mass="30487">MSTEEFNPFASPTADISPTKSPEKDELYPLVPTTKATISEVPPPFRGKARPLLQRFLRNASEGIVRLTFALPFLLMYLVVPQLASPQFVIGVVVGLPFLWFLSKLEKATNGQRWWEPRMIEQIVLRDDALFSVNDTPYELIYLTTGEPIKRRSFQLFTKVAEIKEVAFIRFDKSNGEVLIEGDLTRYRIPKGSLWNVDVKQIYFNSSERSVVRMVMDTENGPTTINILSTDNATWRDLVRLDTSLKSRALGLIAKIYEINNGLTTPEV</sequence>
<name>A0A2S8FRZ1_9BACT</name>
<keyword evidence="2" id="KW-0472">Membrane</keyword>
<gene>
    <name evidence="3" type="ORF">C5Y83_15835</name>
</gene>
<evidence type="ECO:0000313" key="3">
    <source>
        <dbReference type="EMBL" id="PQO34948.1"/>
    </source>
</evidence>
<dbReference type="RefSeq" id="WP_105330678.1">
    <property type="nucleotide sequence ID" value="NZ_PUHY01000010.1"/>
</dbReference>
<reference evidence="3 4" key="1">
    <citation type="submission" date="2018-02" db="EMBL/GenBank/DDBJ databases">
        <title>Comparative genomes isolates from brazilian mangrove.</title>
        <authorList>
            <person name="Araujo J.E."/>
            <person name="Taketani R.G."/>
            <person name="Silva M.C.P."/>
            <person name="Loureco M.V."/>
            <person name="Andreote F.D."/>
        </authorList>
    </citation>
    <scope>NUCLEOTIDE SEQUENCE [LARGE SCALE GENOMIC DNA]</scope>
    <source>
        <strain evidence="3 4">Hex-1 MGV</strain>
    </source>
</reference>
<dbReference type="Proteomes" id="UP000238322">
    <property type="component" value="Unassembled WGS sequence"/>
</dbReference>
<comment type="caution">
    <text evidence="3">The sequence shown here is derived from an EMBL/GenBank/DDBJ whole genome shotgun (WGS) entry which is preliminary data.</text>
</comment>
<dbReference type="EMBL" id="PUHY01000010">
    <property type="protein sequence ID" value="PQO34948.1"/>
    <property type="molecule type" value="Genomic_DNA"/>
</dbReference>
<evidence type="ECO:0000256" key="1">
    <source>
        <dbReference type="SAM" id="MobiDB-lite"/>
    </source>
</evidence>
<keyword evidence="2" id="KW-1133">Transmembrane helix</keyword>
<dbReference type="OrthoDB" id="287840at2"/>
<feature type="transmembrane region" description="Helical" evidence="2">
    <location>
        <begin position="86"/>
        <end position="103"/>
    </location>
</feature>
<proteinExistence type="predicted"/>
<feature type="transmembrane region" description="Helical" evidence="2">
    <location>
        <begin position="63"/>
        <end position="80"/>
    </location>
</feature>
<feature type="region of interest" description="Disordered" evidence="1">
    <location>
        <begin position="1"/>
        <end position="25"/>
    </location>
</feature>
<evidence type="ECO:0000256" key="2">
    <source>
        <dbReference type="SAM" id="Phobius"/>
    </source>
</evidence>
<protein>
    <submittedName>
        <fullName evidence="3">Uncharacterized protein</fullName>
    </submittedName>
</protein>